<name>A0A183MFJ7_9TREM</name>
<reference evidence="1 2" key="1">
    <citation type="submission" date="2018-11" db="EMBL/GenBank/DDBJ databases">
        <authorList>
            <consortium name="Pathogen Informatics"/>
        </authorList>
    </citation>
    <scope>NUCLEOTIDE SEQUENCE [LARGE SCALE GENOMIC DNA]</scope>
    <source>
        <strain evidence="1 2">Zambia</strain>
    </source>
</reference>
<protein>
    <submittedName>
        <fullName evidence="1">Uncharacterized protein</fullName>
    </submittedName>
</protein>
<gene>
    <name evidence="1" type="ORF">SMRZ_LOCUS14822</name>
</gene>
<dbReference type="Proteomes" id="UP000277204">
    <property type="component" value="Unassembled WGS sequence"/>
</dbReference>
<dbReference type="AlphaFoldDB" id="A0A183MFJ7"/>
<organism evidence="1 2">
    <name type="scientific">Schistosoma margrebowiei</name>
    <dbReference type="NCBI Taxonomy" id="48269"/>
    <lineage>
        <taxon>Eukaryota</taxon>
        <taxon>Metazoa</taxon>
        <taxon>Spiralia</taxon>
        <taxon>Lophotrochozoa</taxon>
        <taxon>Platyhelminthes</taxon>
        <taxon>Trematoda</taxon>
        <taxon>Digenea</taxon>
        <taxon>Strigeidida</taxon>
        <taxon>Schistosomatoidea</taxon>
        <taxon>Schistosomatidae</taxon>
        <taxon>Schistosoma</taxon>
    </lineage>
</organism>
<evidence type="ECO:0000313" key="1">
    <source>
        <dbReference type="EMBL" id="VDP16778.1"/>
    </source>
</evidence>
<proteinExistence type="predicted"/>
<dbReference type="EMBL" id="UZAI01016828">
    <property type="protein sequence ID" value="VDP16778.1"/>
    <property type="molecule type" value="Genomic_DNA"/>
</dbReference>
<sequence length="220" mass="26190">MNDITKLKTSNLNHKQFEQLLIDNTVKYTELNNNNQSSISFIIDKFNIEQSSEQAYIYQSTYSRFPITIKNISSYHQNNNNNNKLITNKINNTMIMKELINKFAKHELILNREPTYSFHIPIQLSTTEFNIHQYSKTLPRYNNKYEMIIHVNDLHNSLDNNNDMNMKQSIRHRMYTSLPRTKHALLYYSQPISSRIVSNSSILEDRQQQDIRSEFRNGEY</sequence>
<evidence type="ECO:0000313" key="2">
    <source>
        <dbReference type="Proteomes" id="UP000277204"/>
    </source>
</evidence>
<accession>A0A183MFJ7</accession>
<keyword evidence="2" id="KW-1185">Reference proteome</keyword>